<dbReference type="InterPro" id="IPR050722">
    <property type="entry name" value="Pyruvate:ferred/Flavod_OxRd"/>
</dbReference>
<dbReference type="RefSeq" id="WP_021287261.1">
    <property type="nucleotide sequence ID" value="NZ_AUPZ01000005.1"/>
</dbReference>
<name>T0L299_9BACT</name>
<dbReference type="SUPFAM" id="SSF52922">
    <property type="entry name" value="TK C-terminal domain-like"/>
    <property type="match status" value="1"/>
</dbReference>
<dbReference type="GO" id="GO:0016903">
    <property type="term" value="F:oxidoreductase activity, acting on the aldehyde or oxo group of donors"/>
    <property type="evidence" value="ECO:0007669"/>
    <property type="project" value="InterPro"/>
</dbReference>
<comment type="caution">
    <text evidence="4">The sequence shown here is derived from an EMBL/GenBank/DDBJ whole genome shotgun (WGS) entry which is preliminary data.</text>
</comment>
<dbReference type="CDD" id="cd07034">
    <property type="entry name" value="TPP_PYR_PFOR_IOR-alpha_like"/>
    <property type="match status" value="1"/>
</dbReference>
<dbReference type="PANTHER" id="PTHR32154">
    <property type="entry name" value="PYRUVATE-FLAVODOXIN OXIDOREDUCTASE-RELATED"/>
    <property type="match status" value="1"/>
</dbReference>
<dbReference type="InterPro" id="IPR009014">
    <property type="entry name" value="Transketo_C/PFOR_II"/>
</dbReference>
<dbReference type="InterPro" id="IPR019752">
    <property type="entry name" value="Pyrv/ketoisovalerate_OxRed_cat"/>
</dbReference>
<gene>
    <name evidence="4" type="ORF">M947_04950</name>
</gene>
<evidence type="ECO:0000256" key="1">
    <source>
        <dbReference type="ARBA" id="ARBA00023002"/>
    </source>
</evidence>
<sequence>MTIDELKKYNGQNGAKDSVPKHAKSGFDNKDASKSISILIGGAAGMGIATLESILNSAFKKSGFYVYSTKEFMSRVRGGSNTTLIRISDALVEAPCWEVDISIALDALALEHMQGRCHKDTMIFADEAFGTDDTILVAMKESAKKFGSAKYANTYIAGMLFGALSIDRDFLLESIAEHFKDDEVNKEVAQLGYKEGAKLEDKVNFELPEVDTESVKKIHQMDGTTACGFGFLAGGCNMLTAYPMSPSTGVLNFMASMTKHLDIAVEQTEDEIASLHMVLGGWYAGARAMTTTSGGGFALMGEALSLSGMTETPAVIYLAQRPGPATGLPTRSEQGDLNMAIYSGHGPFPRVVLAPGCLRECIDYGYLAFELADRYQTPVIFLSDQYLADTISMIEDVDFASYEERRYIVKTDENYERYRDTDDGISPRGIPGFGDGLICSVGDEHDERGQITEDYKMREQMVAKRARKNEELLKEIVAPEVLGDGDIAILGWGSTKGAIFEVLQNLGNPHLAQVHFAWVYPLSKEQLSVLEKFSHIIVVENNADGAFANQLKLHDVKIYKQILQSNGFNFFTDQLSVMIEESIKEIL</sequence>
<evidence type="ECO:0000313" key="4">
    <source>
        <dbReference type="EMBL" id="EQB39933.1"/>
    </source>
</evidence>
<dbReference type="PANTHER" id="PTHR32154:SF20">
    <property type="entry name" value="2-OXOGLUTARATE OXIDOREDUCTASE SUBUNIT KORA"/>
    <property type="match status" value="1"/>
</dbReference>
<protein>
    <recommendedName>
        <fullName evidence="6">2-oxoacid:ferredoxin oxidoreductase subunit alpha</fullName>
    </recommendedName>
</protein>
<dbReference type="NCBIfam" id="TIGR03710">
    <property type="entry name" value="OAFO_sf"/>
    <property type="match status" value="1"/>
</dbReference>
<keyword evidence="1" id="KW-0560">Oxidoreductase</keyword>
<dbReference type="AlphaFoldDB" id="T0L299"/>
<dbReference type="Gene3D" id="3.40.920.10">
    <property type="entry name" value="Pyruvate-ferredoxin oxidoreductase, PFOR, domain III"/>
    <property type="match status" value="1"/>
</dbReference>
<dbReference type="PATRIC" id="fig|1172190.3.peg.966"/>
<dbReference type="STRING" id="1172190.M947_04950"/>
<dbReference type="EMBL" id="AUPZ01000005">
    <property type="protein sequence ID" value="EQB39933.1"/>
    <property type="molecule type" value="Genomic_DNA"/>
</dbReference>
<dbReference type="SUPFAM" id="SSF52518">
    <property type="entry name" value="Thiamin diphosphate-binding fold (THDP-binding)"/>
    <property type="match status" value="1"/>
</dbReference>
<accession>T0L299</accession>
<dbReference type="InterPro" id="IPR022367">
    <property type="entry name" value="2-oxoacid/accept_OxRdtase_asu"/>
</dbReference>
<feature type="domain" description="Pyruvate flavodoxin/ferredoxin oxidoreductase pyrimidine binding" evidence="3">
    <location>
        <begin position="232"/>
        <end position="463"/>
    </location>
</feature>
<dbReference type="InterPro" id="IPR002869">
    <property type="entry name" value="Pyrv_flavodox_OxRed_cen"/>
</dbReference>
<organism evidence="4 5">
    <name type="scientific">Sulfurimonas hongkongensis</name>
    <dbReference type="NCBI Taxonomy" id="1172190"/>
    <lineage>
        <taxon>Bacteria</taxon>
        <taxon>Pseudomonadati</taxon>
        <taxon>Campylobacterota</taxon>
        <taxon>Epsilonproteobacteria</taxon>
        <taxon>Campylobacterales</taxon>
        <taxon>Sulfurimonadaceae</taxon>
        <taxon>Sulfurimonas</taxon>
    </lineage>
</organism>
<reference evidence="4 5" key="1">
    <citation type="submission" date="2013-07" db="EMBL/GenBank/DDBJ databases">
        <title>Sulfurimonas hongkongensis AST-10 Genome Sequencing.</title>
        <authorList>
            <person name="Cai L."/>
            <person name="Zhang T."/>
        </authorList>
    </citation>
    <scope>NUCLEOTIDE SEQUENCE [LARGE SCALE GENOMIC DNA]</scope>
    <source>
        <strain evidence="4 5">AST-10</strain>
    </source>
</reference>
<evidence type="ECO:0008006" key="6">
    <source>
        <dbReference type="Google" id="ProtNLM"/>
    </source>
</evidence>
<keyword evidence="5" id="KW-1185">Reference proteome</keyword>
<dbReference type="SUPFAM" id="SSF53323">
    <property type="entry name" value="Pyruvate-ferredoxin oxidoreductase, PFOR, domain III"/>
    <property type="match status" value="1"/>
</dbReference>
<dbReference type="Pfam" id="PF01558">
    <property type="entry name" value="POR"/>
    <property type="match status" value="1"/>
</dbReference>
<dbReference type="FunFam" id="3.40.50.970:FF:000022">
    <property type="entry name" value="2-oxoglutarate ferredoxin oxidoreductase alpha subunit"/>
    <property type="match status" value="1"/>
</dbReference>
<proteinExistence type="predicted"/>
<evidence type="ECO:0000313" key="5">
    <source>
        <dbReference type="Proteomes" id="UP000015520"/>
    </source>
</evidence>
<dbReference type="Gene3D" id="3.40.50.920">
    <property type="match status" value="1"/>
</dbReference>
<dbReference type="Proteomes" id="UP000015520">
    <property type="component" value="Unassembled WGS sequence"/>
</dbReference>
<dbReference type="InterPro" id="IPR002880">
    <property type="entry name" value="Pyrv_Fd/Flavodoxin_OxRdtase_N"/>
</dbReference>
<evidence type="ECO:0000259" key="3">
    <source>
        <dbReference type="Pfam" id="PF01855"/>
    </source>
</evidence>
<dbReference type="GO" id="GO:0006979">
    <property type="term" value="P:response to oxidative stress"/>
    <property type="evidence" value="ECO:0007669"/>
    <property type="project" value="TreeGrafter"/>
</dbReference>
<dbReference type="eggNOG" id="COG1014">
    <property type="taxonomic scope" value="Bacteria"/>
</dbReference>
<dbReference type="Pfam" id="PF01855">
    <property type="entry name" value="POR_N"/>
    <property type="match status" value="1"/>
</dbReference>
<dbReference type="Gene3D" id="3.40.50.970">
    <property type="match status" value="1"/>
</dbReference>
<evidence type="ECO:0000259" key="2">
    <source>
        <dbReference type="Pfam" id="PF01558"/>
    </source>
</evidence>
<feature type="domain" description="Pyruvate/ketoisovalerate oxidoreductase catalytic" evidence="2">
    <location>
        <begin position="45"/>
        <end position="193"/>
    </location>
</feature>
<dbReference type="InterPro" id="IPR029061">
    <property type="entry name" value="THDP-binding"/>
</dbReference>
<dbReference type="OrthoDB" id="9794954at2"/>
<dbReference type="eggNOG" id="COG0674">
    <property type="taxonomic scope" value="Bacteria"/>
</dbReference>